<organism evidence="1">
    <name type="scientific">Mucor ambiguus</name>
    <dbReference type="NCBI Taxonomy" id="91626"/>
    <lineage>
        <taxon>Eukaryota</taxon>
        <taxon>Fungi</taxon>
        <taxon>Fungi incertae sedis</taxon>
        <taxon>Mucoromycota</taxon>
        <taxon>Mucoromycotina</taxon>
        <taxon>Mucoromycetes</taxon>
        <taxon>Mucorales</taxon>
        <taxon>Mucorineae</taxon>
        <taxon>Mucoraceae</taxon>
        <taxon>Mucor</taxon>
    </lineage>
</organism>
<dbReference type="Proteomes" id="UP000053815">
    <property type="component" value="Unassembled WGS sequence"/>
</dbReference>
<sequence>MFSNISTLTKALFQQFELKISRNVFDPYQTDQLYEELNQDVHAGSSFDISTSEAEDMVLVDTIVDEKDACFINGYCIEQPSANCMHLIVVTAAKGIIKKVSTSASSAYSTAHSEKKKLQKKAIKLISNDDKALVMRGYGVDFCRLFEKPYDSNFCADLSDRNNRRNADADSENKYIDIPLSTLSSMETENNSWELA</sequence>
<evidence type="ECO:0000313" key="2">
    <source>
        <dbReference type="Proteomes" id="UP000053815"/>
    </source>
</evidence>
<gene>
    <name evidence="1" type="ORF">MAM1_0208d08022</name>
</gene>
<dbReference type="OrthoDB" id="2235847at2759"/>
<accession>A0A0C9N1P3</accession>
<proteinExistence type="predicted"/>
<reference evidence="1" key="1">
    <citation type="submission" date="2014-09" db="EMBL/GenBank/DDBJ databases">
        <title>Draft genome sequence of an oleaginous Mucoromycotina fungus Mucor ambiguus NBRC6742.</title>
        <authorList>
            <person name="Takeda I."/>
            <person name="Yamane N."/>
            <person name="Morita T."/>
            <person name="Tamano K."/>
            <person name="Machida M."/>
            <person name="Baker S."/>
            <person name="Koike H."/>
        </authorList>
    </citation>
    <scope>NUCLEOTIDE SEQUENCE</scope>
    <source>
        <strain evidence="1">NBRC 6742</strain>
    </source>
</reference>
<name>A0A0C9N1P3_9FUNG</name>
<dbReference type="AlphaFoldDB" id="A0A0C9N1P3"/>
<protein>
    <submittedName>
        <fullName evidence="1">Uncharacterized protein</fullName>
    </submittedName>
</protein>
<keyword evidence="2" id="KW-1185">Reference proteome</keyword>
<evidence type="ECO:0000313" key="1">
    <source>
        <dbReference type="EMBL" id="GAN08508.1"/>
    </source>
</evidence>
<dbReference type="EMBL" id="DF836497">
    <property type="protein sequence ID" value="GAN08508.1"/>
    <property type="molecule type" value="Genomic_DNA"/>
</dbReference>